<evidence type="ECO:0000256" key="3">
    <source>
        <dbReference type="ARBA" id="ARBA00030733"/>
    </source>
</evidence>
<reference evidence="5" key="1">
    <citation type="submission" date="2020-01" db="EMBL/GenBank/DDBJ databases">
        <title>Draft genome sequence of the Termite Coptotermes fromosanus.</title>
        <authorList>
            <person name="Itakura S."/>
            <person name="Yosikawa Y."/>
            <person name="Umezawa K."/>
        </authorList>
    </citation>
    <scope>NUCLEOTIDE SEQUENCE [LARGE SCALE GENOMIC DNA]</scope>
</reference>
<comment type="similarity">
    <text evidence="1">Belongs to the MIX23 family.</text>
</comment>
<name>A0A6L2PUY6_COPFO</name>
<dbReference type="GO" id="GO:0005758">
    <property type="term" value="C:mitochondrial intermembrane space"/>
    <property type="evidence" value="ECO:0007669"/>
    <property type="project" value="InterPro"/>
</dbReference>
<dbReference type="Proteomes" id="UP000502823">
    <property type="component" value="Unassembled WGS sequence"/>
</dbReference>
<organism evidence="4 5">
    <name type="scientific">Coptotermes formosanus</name>
    <name type="common">Formosan subterranean termite</name>
    <dbReference type="NCBI Taxonomy" id="36987"/>
    <lineage>
        <taxon>Eukaryota</taxon>
        <taxon>Metazoa</taxon>
        <taxon>Ecdysozoa</taxon>
        <taxon>Arthropoda</taxon>
        <taxon>Hexapoda</taxon>
        <taxon>Insecta</taxon>
        <taxon>Pterygota</taxon>
        <taxon>Neoptera</taxon>
        <taxon>Polyneoptera</taxon>
        <taxon>Dictyoptera</taxon>
        <taxon>Blattodea</taxon>
        <taxon>Blattoidea</taxon>
        <taxon>Termitoidae</taxon>
        <taxon>Rhinotermitidae</taxon>
        <taxon>Coptotermes</taxon>
    </lineage>
</organism>
<protein>
    <recommendedName>
        <fullName evidence="2">Protein MIX23</fullName>
    </recommendedName>
    <alternativeName>
        <fullName evidence="3">Coiled-coil domain-containing protein 58</fullName>
    </alternativeName>
</protein>
<dbReference type="OrthoDB" id="5593818at2759"/>
<dbReference type="PANTHER" id="PTHR31905">
    <property type="entry name" value="COILED-COIL DOMAIN-CONTAINING PROTEIN 58"/>
    <property type="match status" value="1"/>
</dbReference>
<evidence type="ECO:0000313" key="5">
    <source>
        <dbReference type="Proteomes" id="UP000502823"/>
    </source>
</evidence>
<dbReference type="InterPro" id="IPR019171">
    <property type="entry name" value="MIX23"/>
</dbReference>
<dbReference type="PANTHER" id="PTHR31905:SF2">
    <property type="entry name" value="PROTEIN MIX23"/>
    <property type="match status" value="1"/>
</dbReference>
<sequence length="65" mass="7205">MPIVHKPCMVDIYGIDALKKMRTLDDKIIYVLNTSIPTESFKGQTDASSSCKGLFDQVESVPCLL</sequence>
<gene>
    <name evidence="4" type="ORF">Cfor_07705</name>
</gene>
<accession>A0A6L2PUY6</accession>
<evidence type="ECO:0000256" key="2">
    <source>
        <dbReference type="ARBA" id="ARBA00024228"/>
    </source>
</evidence>
<proteinExistence type="inferred from homology"/>
<dbReference type="EMBL" id="BLKM01008651">
    <property type="protein sequence ID" value="GFG34468.1"/>
    <property type="molecule type" value="Genomic_DNA"/>
</dbReference>
<comment type="caution">
    <text evidence="4">The sequence shown here is derived from an EMBL/GenBank/DDBJ whole genome shotgun (WGS) entry which is preliminary data.</text>
</comment>
<keyword evidence="5" id="KW-1185">Reference proteome</keyword>
<dbReference type="AlphaFoldDB" id="A0A6L2PUY6"/>
<dbReference type="InParanoid" id="A0A6L2PUY6"/>
<evidence type="ECO:0000313" key="4">
    <source>
        <dbReference type="EMBL" id="GFG34468.1"/>
    </source>
</evidence>
<evidence type="ECO:0000256" key="1">
    <source>
        <dbReference type="ARBA" id="ARBA00024204"/>
    </source>
</evidence>